<comment type="caution">
    <text evidence="2">The sequence shown here is derived from an EMBL/GenBank/DDBJ whole genome shotgun (WGS) entry which is preliminary data.</text>
</comment>
<feature type="compositionally biased region" description="Basic and acidic residues" evidence="1">
    <location>
        <begin position="62"/>
        <end position="76"/>
    </location>
</feature>
<feature type="compositionally biased region" description="Polar residues" evidence="1">
    <location>
        <begin position="90"/>
        <end position="108"/>
    </location>
</feature>
<feature type="compositionally biased region" description="Low complexity" evidence="1">
    <location>
        <begin position="1"/>
        <end position="11"/>
    </location>
</feature>
<protein>
    <submittedName>
        <fullName evidence="2">Uncharacterized protein</fullName>
    </submittedName>
</protein>
<feature type="region of interest" description="Disordered" evidence="1">
    <location>
        <begin position="62"/>
        <end position="161"/>
    </location>
</feature>
<feature type="region of interest" description="Disordered" evidence="1">
    <location>
        <begin position="1"/>
        <end position="31"/>
    </location>
</feature>
<evidence type="ECO:0000313" key="2">
    <source>
        <dbReference type="EMBL" id="RNA20355.1"/>
    </source>
</evidence>
<feature type="compositionally biased region" description="Polar residues" evidence="1">
    <location>
        <begin position="147"/>
        <end position="161"/>
    </location>
</feature>
<keyword evidence="3" id="KW-1185">Reference proteome</keyword>
<feature type="compositionally biased region" description="Polar residues" evidence="1">
    <location>
        <begin position="122"/>
        <end position="139"/>
    </location>
</feature>
<proteinExistence type="predicted"/>
<dbReference type="EMBL" id="REGN01003873">
    <property type="protein sequence ID" value="RNA20355.1"/>
    <property type="molecule type" value="Genomic_DNA"/>
</dbReference>
<reference evidence="2 3" key="1">
    <citation type="journal article" date="2018" name="Sci. Rep.">
        <title>Genomic signatures of local adaptation to the degree of environmental predictability in rotifers.</title>
        <authorList>
            <person name="Franch-Gras L."/>
            <person name="Hahn C."/>
            <person name="Garcia-Roger E.M."/>
            <person name="Carmona M.J."/>
            <person name="Serra M."/>
            <person name="Gomez A."/>
        </authorList>
    </citation>
    <scope>NUCLEOTIDE SEQUENCE [LARGE SCALE GENOMIC DNA]</scope>
    <source>
        <strain evidence="2">HYR1</strain>
    </source>
</reference>
<organism evidence="2 3">
    <name type="scientific">Brachionus plicatilis</name>
    <name type="common">Marine rotifer</name>
    <name type="synonym">Brachionus muelleri</name>
    <dbReference type="NCBI Taxonomy" id="10195"/>
    <lineage>
        <taxon>Eukaryota</taxon>
        <taxon>Metazoa</taxon>
        <taxon>Spiralia</taxon>
        <taxon>Gnathifera</taxon>
        <taxon>Rotifera</taxon>
        <taxon>Eurotatoria</taxon>
        <taxon>Monogononta</taxon>
        <taxon>Pseudotrocha</taxon>
        <taxon>Ploima</taxon>
        <taxon>Brachionidae</taxon>
        <taxon>Brachionus</taxon>
    </lineage>
</organism>
<dbReference type="Proteomes" id="UP000276133">
    <property type="component" value="Unassembled WGS sequence"/>
</dbReference>
<evidence type="ECO:0000256" key="1">
    <source>
        <dbReference type="SAM" id="MobiDB-lite"/>
    </source>
</evidence>
<dbReference type="AlphaFoldDB" id="A0A3M7RAT3"/>
<gene>
    <name evidence="2" type="ORF">BpHYR1_018348</name>
</gene>
<evidence type="ECO:0000313" key="3">
    <source>
        <dbReference type="Proteomes" id="UP000276133"/>
    </source>
</evidence>
<accession>A0A3M7RAT3</accession>
<sequence>MTSTANTSTSTGNPLHANHRNGQRTNCTPPFGALYRPNPYADITQGISQFCIMNQDTTQLDKHTNKFPEPYKKEVPSTDSLSTMARRMFSDSSSAARNPSQTRHSFNSIHKPKSITPPLPTSHPSNTKRPPSSTNFTQHSVKEPSPLKTNQKKSAPTSTTSTHSINYEIYDLEKIFDVRSPLSPCLFN</sequence>
<name>A0A3M7RAT3_BRAPC</name>